<dbReference type="PANTHER" id="PTHR48267">
    <property type="entry name" value="CUPREDOXIN SUPERFAMILY PROTEIN"/>
    <property type="match status" value="1"/>
</dbReference>
<keyword evidence="14" id="KW-1185">Reference proteome</keyword>
<feature type="domain" description="Plastocyanin-like" evidence="12">
    <location>
        <begin position="51"/>
        <end position="164"/>
    </location>
</feature>
<dbReference type="CDD" id="cd04232">
    <property type="entry name" value="CuRO_1_CueO_FtsP"/>
    <property type="match status" value="1"/>
</dbReference>
<dbReference type="Pfam" id="PF07731">
    <property type="entry name" value="Cu-oxidase_2"/>
    <property type="match status" value="1"/>
</dbReference>
<feature type="domain" description="Plastocyanin-like" evidence="10">
    <location>
        <begin position="210"/>
        <end position="289"/>
    </location>
</feature>
<keyword evidence="9" id="KW-0732">Signal</keyword>
<evidence type="ECO:0000256" key="5">
    <source>
        <dbReference type="ARBA" id="ARBA00041027"/>
    </source>
</evidence>
<dbReference type="PANTHER" id="PTHR48267:SF1">
    <property type="entry name" value="BILIRUBIN OXIDASE"/>
    <property type="match status" value="1"/>
</dbReference>
<evidence type="ECO:0000256" key="7">
    <source>
        <dbReference type="ARBA" id="ARBA00043090"/>
    </source>
</evidence>
<dbReference type="InterPro" id="IPR002355">
    <property type="entry name" value="Cu_oxidase_Cu_BS"/>
</dbReference>
<evidence type="ECO:0000256" key="9">
    <source>
        <dbReference type="SAM" id="SignalP"/>
    </source>
</evidence>
<comment type="subunit">
    <text evidence="1">Monomer.</text>
</comment>
<dbReference type="InterPro" id="IPR001117">
    <property type="entry name" value="Cu-oxidase_2nd"/>
</dbReference>
<evidence type="ECO:0000256" key="8">
    <source>
        <dbReference type="ARBA" id="ARBA00048092"/>
    </source>
</evidence>
<evidence type="ECO:0000256" key="4">
    <source>
        <dbReference type="ARBA" id="ARBA00038978"/>
    </source>
</evidence>
<evidence type="ECO:0000256" key="2">
    <source>
        <dbReference type="ARBA" id="ARBA00022723"/>
    </source>
</evidence>
<dbReference type="InterPro" id="IPR006311">
    <property type="entry name" value="TAT_signal"/>
</dbReference>
<comment type="catalytic activity">
    <reaction evidence="8">
        <text>4 Cu(+) + O2 + 4 H(+) = 4 Cu(2+) + 2 H2O</text>
        <dbReference type="Rhea" id="RHEA:30083"/>
        <dbReference type="ChEBI" id="CHEBI:15377"/>
        <dbReference type="ChEBI" id="CHEBI:15378"/>
        <dbReference type="ChEBI" id="CHEBI:15379"/>
        <dbReference type="ChEBI" id="CHEBI:29036"/>
        <dbReference type="ChEBI" id="CHEBI:49552"/>
        <dbReference type="EC" id="1.16.3.4"/>
    </reaction>
    <physiologicalReaction direction="left-to-right" evidence="8">
        <dbReference type="Rhea" id="RHEA:30084"/>
    </physiologicalReaction>
</comment>
<evidence type="ECO:0000313" key="14">
    <source>
        <dbReference type="Proteomes" id="UP000199026"/>
    </source>
</evidence>
<dbReference type="Proteomes" id="UP000199026">
    <property type="component" value="Unassembled WGS sequence"/>
</dbReference>
<gene>
    <name evidence="13" type="ORF">SAMN05444486_1064</name>
</gene>
<keyword evidence="13" id="KW-0131">Cell cycle</keyword>
<dbReference type="OrthoDB" id="9757546at2"/>
<keyword evidence="2" id="KW-0479">Metal-binding</keyword>
<feature type="domain" description="Plastocyanin-like" evidence="11">
    <location>
        <begin position="367"/>
        <end position="482"/>
    </location>
</feature>
<name>A0A1H3N8P9_9RHOB</name>
<dbReference type="GO" id="GO:0005507">
    <property type="term" value="F:copper ion binding"/>
    <property type="evidence" value="ECO:0007669"/>
    <property type="project" value="InterPro"/>
</dbReference>
<evidence type="ECO:0000313" key="13">
    <source>
        <dbReference type="EMBL" id="SDY85218.1"/>
    </source>
</evidence>
<sequence length="483" mass="52773">MRRRTFLGGLSASALATGTASLSFGQVAAKRLTMPPLLDATSSGQVRLEAQKGRTAFVGSSRADTWGFNQPFLGPTLRMSTGRATQVDVLNSLDEEISVHWHGLLVPGTVDGGPHQTVAPATTWSPELELTQPAATAWYHSHIHGATARQVQMGLAGVLQIDDGQDDARGLPSQYGVDDLTLVLQDRRFSRRGEIDLSLTMPDRMMGFLGDTILVNGQVGTMAVVPKGLVRLRLLNGSNARIYTLALSDGRPMHLVATDSGYLDKPTRLSKLRLSPGERFEVLVDFSDARDVTLTSEHNPNTGMMGGMMGGRRQQSGRFSVLPFTVDPTLPTRITRQPDDLGGSRPNGDAANAIWRRLSLDMPMGMGMMLGRSDRRFSINGDAFAMGRINFRVTQGTIERWTVNADMMMHPFHVHGVKFQVLSENGRAPQRQNTGWKDTVLVNGSVDLLIRFDQPAPANAPFMYHCHILEHEDGGMMGQFIVG</sequence>
<dbReference type="InterPro" id="IPR011706">
    <property type="entry name" value="Cu-oxidase_C"/>
</dbReference>
<dbReference type="InterPro" id="IPR045087">
    <property type="entry name" value="Cu-oxidase_fam"/>
</dbReference>
<dbReference type="SUPFAM" id="SSF49503">
    <property type="entry name" value="Cupredoxins"/>
    <property type="match status" value="3"/>
</dbReference>
<dbReference type="Pfam" id="PF07732">
    <property type="entry name" value="Cu-oxidase_3"/>
    <property type="match status" value="1"/>
</dbReference>
<dbReference type="GO" id="GO:0016491">
    <property type="term" value="F:oxidoreductase activity"/>
    <property type="evidence" value="ECO:0007669"/>
    <property type="project" value="UniProtKB-KW"/>
</dbReference>
<dbReference type="PROSITE" id="PS00080">
    <property type="entry name" value="MULTICOPPER_OXIDASE2"/>
    <property type="match status" value="1"/>
</dbReference>
<dbReference type="Gene3D" id="2.60.40.420">
    <property type="entry name" value="Cupredoxins - blue copper proteins"/>
    <property type="match status" value="3"/>
</dbReference>
<evidence type="ECO:0000259" key="11">
    <source>
        <dbReference type="Pfam" id="PF07731"/>
    </source>
</evidence>
<accession>A0A1H3N8P9</accession>
<dbReference type="InterPro" id="IPR011707">
    <property type="entry name" value="Cu-oxidase-like_N"/>
</dbReference>
<evidence type="ECO:0000256" key="3">
    <source>
        <dbReference type="ARBA" id="ARBA00023002"/>
    </source>
</evidence>
<dbReference type="CDD" id="cd13890">
    <property type="entry name" value="CuRO_3_CueO_FtsP"/>
    <property type="match status" value="1"/>
</dbReference>
<feature type="signal peptide" evidence="9">
    <location>
        <begin position="1"/>
        <end position="16"/>
    </location>
</feature>
<keyword evidence="3" id="KW-0560">Oxidoreductase</keyword>
<protein>
    <recommendedName>
        <fullName evidence="5">Multicopper oxidase CueO</fullName>
        <ecNumber evidence="4">1.16.3.4</ecNumber>
    </recommendedName>
    <alternativeName>
        <fullName evidence="6">Copper efflux oxidase</fullName>
    </alternativeName>
    <alternativeName>
        <fullName evidence="7">Cuprous oxidase</fullName>
    </alternativeName>
</protein>
<proteinExistence type="predicted"/>
<dbReference type="RefSeq" id="WP_089894258.1">
    <property type="nucleotide sequence ID" value="NZ_FNPR01000006.1"/>
</dbReference>
<dbReference type="Pfam" id="PF00394">
    <property type="entry name" value="Cu-oxidase"/>
    <property type="match status" value="1"/>
</dbReference>
<evidence type="ECO:0000256" key="1">
    <source>
        <dbReference type="ARBA" id="ARBA00011245"/>
    </source>
</evidence>
<dbReference type="STRING" id="576131.SAMN05444486_1064"/>
<dbReference type="PROSITE" id="PS51318">
    <property type="entry name" value="TAT"/>
    <property type="match status" value="1"/>
</dbReference>
<dbReference type="GO" id="GO:0051301">
    <property type="term" value="P:cell division"/>
    <property type="evidence" value="ECO:0007669"/>
    <property type="project" value="UniProtKB-KW"/>
</dbReference>
<reference evidence="13 14" key="1">
    <citation type="submission" date="2016-10" db="EMBL/GenBank/DDBJ databases">
        <authorList>
            <person name="de Groot N.N."/>
        </authorList>
    </citation>
    <scope>NUCLEOTIDE SEQUENCE [LARGE SCALE GENOMIC DNA]</scope>
    <source>
        <strain evidence="13 14">DSM 24677</strain>
    </source>
</reference>
<evidence type="ECO:0000256" key="6">
    <source>
        <dbReference type="ARBA" id="ARBA00042896"/>
    </source>
</evidence>
<keyword evidence="13" id="KW-0132">Cell division</keyword>
<dbReference type="AlphaFoldDB" id="A0A1H3N8P9"/>
<evidence type="ECO:0000259" key="10">
    <source>
        <dbReference type="Pfam" id="PF00394"/>
    </source>
</evidence>
<dbReference type="CDD" id="cd13867">
    <property type="entry name" value="CuRO_2_CueO_FtsP"/>
    <property type="match status" value="1"/>
</dbReference>
<dbReference type="GeneID" id="78125832"/>
<dbReference type="EC" id="1.16.3.4" evidence="4"/>
<feature type="chain" id="PRO_5011770981" description="Multicopper oxidase CueO" evidence="9">
    <location>
        <begin position="17"/>
        <end position="483"/>
    </location>
</feature>
<evidence type="ECO:0000259" key="12">
    <source>
        <dbReference type="Pfam" id="PF07732"/>
    </source>
</evidence>
<dbReference type="EMBL" id="FNPR01000006">
    <property type="protein sequence ID" value="SDY85218.1"/>
    <property type="molecule type" value="Genomic_DNA"/>
</dbReference>
<organism evidence="13 14">
    <name type="scientific">Lentibacter algarum</name>
    <dbReference type="NCBI Taxonomy" id="576131"/>
    <lineage>
        <taxon>Bacteria</taxon>
        <taxon>Pseudomonadati</taxon>
        <taxon>Pseudomonadota</taxon>
        <taxon>Alphaproteobacteria</taxon>
        <taxon>Rhodobacterales</taxon>
        <taxon>Roseobacteraceae</taxon>
        <taxon>Lentibacter</taxon>
    </lineage>
</organism>
<dbReference type="InterPro" id="IPR008972">
    <property type="entry name" value="Cupredoxin"/>
</dbReference>